<protein>
    <submittedName>
        <fullName evidence="1">Uncharacterized protein</fullName>
    </submittedName>
</protein>
<evidence type="ECO:0000313" key="2">
    <source>
        <dbReference type="Proteomes" id="UP000266673"/>
    </source>
</evidence>
<reference evidence="1 2" key="1">
    <citation type="submission" date="2018-06" db="EMBL/GenBank/DDBJ databases">
        <title>Comparative genomics reveals the genomic features of Rhizophagus irregularis, R. cerebriforme, R. diaphanum and Gigaspora rosea, and their symbiotic lifestyle signature.</title>
        <authorList>
            <person name="Morin E."/>
            <person name="San Clemente H."/>
            <person name="Chen E.C.H."/>
            <person name="De La Providencia I."/>
            <person name="Hainaut M."/>
            <person name="Kuo A."/>
            <person name="Kohler A."/>
            <person name="Murat C."/>
            <person name="Tang N."/>
            <person name="Roy S."/>
            <person name="Loubradou J."/>
            <person name="Henrissat B."/>
            <person name="Grigoriev I.V."/>
            <person name="Corradi N."/>
            <person name="Roux C."/>
            <person name="Martin F.M."/>
        </authorList>
    </citation>
    <scope>NUCLEOTIDE SEQUENCE [LARGE SCALE GENOMIC DNA]</scope>
    <source>
        <strain evidence="1 2">DAOM 194757</strain>
    </source>
</reference>
<accession>A0A397TPE1</accession>
<dbReference type="EMBL" id="QKWP01006938">
    <property type="protein sequence ID" value="RIA99838.1"/>
    <property type="molecule type" value="Genomic_DNA"/>
</dbReference>
<organism evidence="1 2">
    <name type="scientific">Gigaspora rosea</name>
    <dbReference type="NCBI Taxonomy" id="44941"/>
    <lineage>
        <taxon>Eukaryota</taxon>
        <taxon>Fungi</taxon>
        <taxon>Fungi incertae sedis</taxon>
        <taxon>Mucoromycota</taxon>
        <taxon>Glomeromycotina</taxon>
        <taxon>Glomeromycetes</taxon>
        <taxon>Diversisporales</taxon>
        <taxon>Gigasporaceae</taxon>
        <taxon>Gigaspora</taxon>
    </lineage>
</organism>
<proteinExistence type="predicted"/>
<dbReference type="Proteomes" id="UP000266673">
    <property type="component" value="Unassembled WGS sequence"/>
</dbReference>
<comment type="caution">
    <text evidence="1">The sequence shown here is derived from an EMBL/GenBank/DDBJ whole genome shotgun (WGS) entry which is preliminary data.</text>
</comment>
<sequence length="77" mass="8768">MTIPLKGLSFLEFGLGNINKSNKYTAQDMHDELVQLVQEGEIKIEEVPKVSTIQNWIGCYTHEHKQEAVTKKAILLK</sequence>
<keyword evidence="2" id="KW-1185">Reference proteome</keyword>
<gene>
    <name evidence="1" type="ORF">C2G38_2237331</name>
</gene>
<dbReference type="OrthoDB" id="2441667at2759"/>
<name>A0A397TPE1_9GLOM</name>
<dbReference type="AlphaFoldDB" id="A0A397TPE1"/>
<evidence type="ECO:0000313" key="1">
    <source>
        <dbReference type="EMBL" id="RIA99838.1"/>
    </source>
</evidence>